<dbReference type="Proteomes" id="UP000012073">
    <property type="component" value="Plastid Pltd"/>
</dbReference>
<evidence type="ECO:0000256" key="1">
    <source>
        <dbReference type="ARBA" id="ARBA00023015"/>
    </source>
</evidence>
<dbReference type="PROSITE" id="PS50043">
    <property type="entry name" value="HTH_LUXR_2"/>
    <property type="match status" value="1"/>
</dbReference>
<reference evidence="7 8" key="1">
    <citation type="journal article" date="2013" name="PLoS ONE">
        <title>Evolution of red algal plastid genomes: ancient architectures, introns, horizontal gene transfer, and taxonomic utility of plastid markers.</title>
        <authorList>
            <person name="Janouskovec J."/>
            <person name="Liu S.-L."/>
            <person name="Martone P.T."/>
            <person name="Carre W."/>
            <person name="Leblanc C."/>
            <person name="Collen J."/>
            <person name="Keeling P.J."/>
        </authorList>
    </citation>
    <scope>NUCLEOTIDE SEQUENCE [LARGE SCALE GENOMIC DNA]</scope>
    <source>
        <strain evidence="8">cv. Stackhouse</strain>
    </source>
</reference>
<dbReference type="GO" id="GO:0005829">
    <property type="term" value="C:cytosol"/>
    <property type="evidence" value="ECO:0007669"/>
    <property type="project" value="TreeGrafter"/>
</dbReference>
<dbReference type="Gene3D" id="1.10.10.10">
    <property type="entry name" value="Winged helix-like DNA-binding domain superfamily/Winged helix DNA-binding domain"/>
    <property type="match status" value="1"/>
</dbReference>
<dbReference type="OMA" id="EKMGAHS"/>
<sequence>MKRKLLLVDDDIYLRDSISSYLKSEGFFVESCQDANTALLSIKKNKPDLIIADIMMPKLDGYTFISKLKEDEKLCGIPVIFLTAKGMTNDRIKAYDLGCNAYITKPFDPKELLSIICSLFTHISLLQKYTAKKNKKKNNSQLSVISFTNRETTILQLVVKGLRNKDIAACLNISIKNVEKYVSRLLNKTSTKNRTELARFILSQKIAINEGE</sequence>
<dbReference type="CDD" id="cd06170">
    <property type="entry name" value="LuxR_C_like"/>
    <property type="match status" value="1"/>
</dbReference>
<proteinExistence type="predicted"/>
<dbReference type="InterPro" id="IPR016032">
    <property type="entry name" value="Sig_transdc_resp-reg_C-effctor"/>
</dbReference>
<feature type="modified residue" description="4-aspartylphosphate" evidence="4">
    <location>
        <position position="53"/>
    </location>
</feature>
<dbReference type="GO" id="GO:0000976">
    <property type="term" value="F:transcription cis-regulatory region binding"/>
    <property type="evidence" value="ECO:0007669"/>
    <property type="project" value="TreeGrafter"/>
</dbReference>
<dbReference type="Gramene" id="CCP38083">
    <property type="protein sequence ID" value="CCP38083"/>
    <property type="gene ID" value="CHC_295"/>
</dbReference>
<dbReference type="GO" id="GO:0000156">
    <property type="term" value="F:phosphorelay response regulator activity"/>
    <property type="evidence" value="ECO:0007669"/>
    <property type="project" value="TreeGrafter"/>
</dbReference>
<dbReference type="PROSITE" id="PS00622">
    <property type="entry name" value="HTH_LUXR_1"/>
    <property type="match status" value="1"/>
</dbReference>
<dbReference type="SMART" id="SM00421">
    <property type="entry name" value="HTH_LUXR"/>
    <property type="match status" value="1"/>
</dbReference>
<protein>
    <submittedName>
        <fullName evidence="7">Conserved hypothetical plastid protein</fullName>
    </submittedName>
</protein>
<evidence type="ECO:0000259" key="6">
    <source>
        <dbReference type="PROSITE" id="PS50110"/>
    </source>
</evidence>
<dbReference type="STRING" id="2769.M5DDC0"/>
<keyword evidence="8" id="KW-1185">Reference proteome</keyword>
<keyword evidence="4" id="KW-0597">Phosphoprotein</keyword>
<gene>
    <name evidence="7" type="primary">ycf29</name>
    <name evidence="7" type="ORF">CHC_295</name>
</gene>
<dbReference type="InterPro" id="IPR001789">
    <property type="entry name" value="Sig_transdc_resp-reg_receiver"/>
</dbReference>
<evidence type="ECO:0000313" key="8">
    <source>
        <dbReference type="Proteomes" id="UP000012073"/>
    </source>
</evidence>
<dbReference type="PRINTS" id="PR00038">
    <property type="entry name" value="HTHLUXR"/>
</dbReference>
<evidence type="ECO:0000256" key="4">
    <source>
        <dbReference type="PROSITE-ProRule" id="PRU00169"/>
    </source>
</evidence>
<organism evidence="7 8">
    <name type="scientific">Chondrus crispus</name>
    <name type="common">Carrageen Irish moss</name>
    <name type="synonym">Polymorpha crispa</name>
    <dbReference type="NCBI Taxonomy" id="2769"/>
    <lineage>
        <taxon>Eukaryota</taxon>
        <taxon>Rhodophyta</taxon>
        <taxon>Florideophyceae</taxon>
        <taxon>Rhodymeniophycidae</taxon>
        <taxon>Gigartinales</taxon>
        <taxon>Gigartinaceae</taxon>
        <taxon>Chondrus</taxon>
    </lineage>
</organism>
<dbReference type="Gene3D" id="3.40.50.2300">
    <property type="match status" value="1"/>
</dbReference>
<evidence type="ECO:0000313" key="7">
    <source>
        <dbReference type="EMBL" id="CCP38083.1"/>
    </source>
</evidence>
<dbReference type="InterPro" id="IPR011006">
    <property type="entry name" value="CheY-like_superfamily"/>
</dbReference>
<dbReference type="InterPro" id="IPR036388">
    <property type="entry name" value="WH-like_DNA-bd_sf"/>
</dbReference>
<evidence type="ECO:0000256" key="3">
    <source>
        <dbReference type="ARBA" id="ARBA00023163"/>
    </source>
</evidence>
<dbReference type="SMART" id="SM00448">
    <property type="entry name" value="REC"/>
    <property type="match status" value="1"/>
</dbReference>
<dbReference type="Pfam" id="PF00196">
    <property type="entry name" value="GerE"/>
    <property type="match status" value="1"/>
</dbReference>
<dbReference type="InterPro" id="IPR000792">
    <property type="entry name" value="Tscrpt_reg_LuxR_C"/>
</dbReference>
<name>M5DDC0_CHOCR</name>
<feature type="domain" description="Response regulatory" evidence="6">
    <location>
        <begin position="4"/>
        <end position="120"/>
    </location>
</feature>
<dbReference type="SUPFAM" id="SSF46894">
    <property type="entry name" value="C-terminal effector domain of the bipartite response regulators"/>
    <property type="match status" value="1"/>
</dbReference>
<feature type="domain" description="HTH luxR-type" evidence="5">
    <location>
        <begin position="140"/>
        <end position="205"/>
    </location>
</feature>
<dbReference type="GO" id="GO:0006355">
    <property type="term" value="P:regulation of DNA-templated transcription"/>
    <property type="evidence" value="ECO:0007669"/>
    <property type="project" value="InterPro"/>
</dbReference>
<dbReference type="RefSeq" id="YP_007627336.1">
    <property type="nucleotide sequence ID" value="NC_020795.1"/>
</dbReference>
<dbReference type="Pfam" id="PF00072">
    <property type="entry name" value="Response_reg"/>
    <property type="match status" value="1"/>
</dbReference>
<dbReference type="GO" id="GO:0032993">
    <property type="term" value="C:protein-DNA complex"/>
    <property type="evidence" value="ECO:0007669"/>
    <property type="project" value="TreeGrafter"/>
</dbReference>
<keyword evidence="7" id="KW-0934">Plastid</keyword>
<evidence type="ECO:0000259" key="5">
    <source>
        <dbReference type="PROSITE" id="PS50043"/>
    </source>
</evidence>
<dbReference type="GeneID" id="14971185"/>
<keyword evidence="3" id="KW-0804">Transcription</keyword>
<keyword evidence="2" id="KW-0238">DNA-binding</keyword>
<dbReference type="PANTHER" id="PTHR48111:SF67">
    <property type="entry name" value="TRANSCRIPTIONAL REGULATORY PROTEIN TCTD"/>
    <property type="match status" value="1"/>
</dbReference>
<dbReference type="PROSITE" id="PS50110">
    <property type="entry name" value="RESPONSE_REGULATORY"/>
    <property type="match status" value="1"/>
</dbReference>
<dbReference type="InterPro" id="IPR039420">
    <property type="entry name" value="WalR-like"/>
</dbReference>
<accession>M5DDC0</accession>
<dbReference type="SUPFAM" id="SSF52172">
    <property type="entry name" value="CheY-like"/>
    <property type="match status" value="1"/>
</dbReference>
<evidence type="ECO:0000256" key="2">
    <source>
        <dbReference type="ARBA" id="ARBA00023125"/>
    </source>
</evidence>
<geneLocation type="plastid" evidence="7"/>
<keyword evidence="1" id="KW-0805">Transcription regulation</keyword>
<dbReference type="PANTHER" id="PTHR48111">
    <property type="entry name" value="REGULATOR OF RPOS"/>
    <property type="match status" value="1"/>
</dbReference>
<dbReference type="AlphaFoldDB" id="M5DDC0"/>
<dbReference type="EMBL" id="HF562234">
    <property type="protein sequence ID" value="CCP38083.1"/>
    <property type="molecule type" value="Genomic_DNA"/>
</dbReference>
<dbReference type="KEGG" id="ccp:CHC_295"/>
<dbReference type="OrthoDB" id="204659at2759"/>